<reference evidence="2" key="1">
    <citation type="submission" date="2020-03" db="EMBL/GenBank/DDBJ databases">
        <title>Long-read based genome assembly of a Labrador retriever dog.</title>
        <authorList>
            <person name="Eory L."/>
            <person name="Zhang W."/>
            <person name="Schoenebeck J."/>
        </authorList>
    </citation>
    <scope>NUCLEOTIDE SEQUENCE [LARGE SCALE GENOMIC DNA]</scope>
    <source>
        <strain evidence="2">Labrador retriever</strain>
    </source>
</reference>
<reference evidence="2" key="3">
    <citation type="submission" date="2025-09" db="UniProtKB">
        <authorList>
            <consortium name="Ensembl"/>
        </authorList>
    </citation>
    <scope>IDENTIFICATION</scope>
    <source>
        <strain evidence="2">Boxer</strain>
    </source>
</reference>
<dbReference type="OrthoDB" id="9632725at2759"/>
<evidence type="ECO:0000313" key="3">
    <source>
        <dbReference type="Proteomes" id="UP000805418"/>
    </source>
</evidence>
<keyword evidence="3" id="KW-1185">Reference proteome</keyword>
<sequence>VKKRYRASYTQHKPRKAHGHHAHTPNPVLPRPTLTDVKGCLQSLDVRGHSRHAVDAHFLHASALNLLHALAHDVGHLGSLPPAGEGNPGHSLGPSLHLLYERRILTFPGLSKR</sequence>
<protein>
    <submittedName>
        <fullName evidence="2">Uncharacterized protein</fullName>
    </submittedName>
</protein>
<dbReference type="Ensembl" id="ENSCAFT00845038849.1">
    <property type="protein sequence ID" value="ENSCAFP00845030424.1"/>
    <property type="gene ID" value="ENSCAFG00845021924.1"/>
</dbReference>
<name>A0A8I3S5C5_CANLF</name>
<evidence type="ECO:0000313" key="2">
    <source>
        <dbReference type="Ensembl" id="ENSCAFP00845030424.1"/>
    </source>
</evidence>
<reference evidence="2" key="2">
    <citation type="submission" date="2025-08" db="UniProtKB">
        <authorList>
            <consortium name="Ensembl"/>
        </authorList>
    </citation>
    <scope>IDENTIFICATION</scope>
    <source>
        <strain evidence="2">Boxer</strain>
    </source>
</reference>
<feature type="compositionally biased region" description="Basic residues" evidence="1">
    <location>
        <begin position="1"/>
        <end position="23"/>
    </location>
</feature>
<proteinExistence type="predicted"/>
<accession>A0A8I3S5C5</accession>
<dbReference type="Proteomes" id="UP000805418">
    <property type="component" value="Chromosome 26"/>
</dbReference>
<feature type="region of interest" description="Disordered" evidence="1">
    <location>
        <begin position="1"/>
        <end position="31"/>
    </location>
</feature>
<dbReference type="AlphaFoldDB" id="A0A8I3S5C5"/>
<dbReference type="GeneTree" id="ENSGT01000000215173"/>
<organism evidence="2 3">
    <name type="scientific">Canis lupus familiaris</name>
    <name type="common">Dog</name>
    <name type="synonym">Canis familiaris</name>
    <dbReference type="NCBI Taxonomy" id="9615"/>
    <lineage>
        <taxon>Eukaryota</taxon>
        <taxon>Metazoa</taxon>
        <taxon>Chordata</taxon>
        <taxon>Craniata</taxon>
        <taxon>Vertebrata</taxon>
        <taxon>Euteleostomi</taxon>
        <taxon>Mammalia</taxon>
        <taxon>Eutheria</taxon>
        <taxon>Laurasiatheria</taxon>
        <taxon>Carnivora</taxon>
        <taxon>Caniformia</taxon>
        <taxon>Canidae</taxon>
        <taxon>Canis</taxon>
    </lineage>
</organism>
<evidence type="ECO:0000256" key="1">
    <source>
        <dbReference type="SAM" id="MobiDB-lite"/>
    </source>
</evidence>